<evidence type="ECO:0000256" key="1">
    <source>
        <dbReference type="SAM" id="MobiDB-lite"/>
    </source>
</evidence>
<dbReference type="Proteomes" id="UP000004508">
    <property type="component" value="Unassembled WGS sequence"/>
</dbReference>
<feature type="compositionally biased region" description="Polar residues" evidence="1">
    <location>
        <begin position="30"/>
        <end position="44"/>
    </location>
</feature>
<accession>D6TP63</accession>
<keyword evidence="4" id="KW-1185">Reference proteome</keyword>
<feature type="region of interest" description="Disordered" evidence="1">
    <location>
        <begin position="204"/>
        <end position="245"/>
    </location>
</feature>
<evidence type="ECO:0000313" key="4">
    <source>
        <dbReference type="Proteomes" id="UP000004508"/>
    </source>
</evidence>
<dbReference type="AlphaFoldDB" id="D6TP63"/>
<feature type="transmembrane region" description="Helical" evidence="2">
    <location>
        <begin position="255"/>
        <end position="273"/>
    </location>
</feature>
<evidence type="ECO:0000313" key="3">
    <source>
        <dbReference type="EMBL" id="EFH87419.1"/>
    </source>
</evidence>
<protein>
    <submittedName>
        <fullName evidence="3">Uncharacterized protein</fullName>
    </submittedName>
</protein>
<feature type="region of interest" description="Disordered" evidence="1">
    <location>
        <begin position="427"/>
        <end position="453"/>
    </location>
</feature>
<comment type="caution">
    <text evidence="3">The sequence shown here is derived from an EMBL/GenBank/DDBJ whole genome shotgun (WGS) entry which is preliminary data.</text>
</comment>
<feature type="compositionally biased region" description="Low complexity" evidence="1">
    <location>
        <begin position="112"/>
        <end position="123"/>
    </location>
</feature>
<feature type="region of interest" description="Disordered" evidence="1">
    <location>
        <begin position="1"/>
        <end position="136"/>
    </location>
</feature>
<feature type="compositionally biased region" description="Polar residues" evidence="1">
    <location>
        <begin position="124"/>
        <end position="136"/>
    </location>
</feature>
<keyword evidence="2" id="KW-0812">Transmembrane</keyword>
<dbReference type="OrthoDB" id="152973at2"/>
<proteinExistence type="predicted"/>
<feature type="compositionally biased region" description="Acidic residues" evidence="1">
    <location>
        <begin position="217"/>
        <end position="238"/>
    </location>
</feature>
<dbReference type="RefSeq" id="WP_007912540.1">
    <property type="nucleotide sequence ID" value="NZ_ADVG01000002.1"/>
</dbReference>
<feature type="compositionally biased region" description="Acidic residues" evidence="1">
    <location>
        <begin position="87"/>
        <end position="100"/>
    </location>
</feature>
<reference evidence="3 4" key="1">
    <citation type="journal article" date="2011" name="Stand. Genomic Sci.">
        <title>Non-contiguous finished genome sequence and contextual data of the filamentous soil bacterium Ktedonobacter racemifer type strain (SOSP1-21).</title>
        <authorList>
            <person name="Chang Y.J."/>
            <person name="Land M."/>
            <person name="Hauser L."/>
            <person name="Chertkov O."/>
            <person name="Del Rio T.G."/>
            <person name="Nolan M."/>
            <person name="Copeland A."/>
            <person name="Tice H."/>
            <person name="Cheng J.F."/>
            <person name="Lucas S."/>
            <person name="Han C."/>
            <person name="Goodwin L."/>
            <person name="Pitluck S."/>
            <person name="Ivanova N."/>
            <person name="Ovchinikova G."/>
            <person name="Pati A."/>
            <person name="Chen A."/>
            <person name="Palaniappan K."/>
            <person name="Mavromatis K."/>
            <person name="Liolios K."/>
            <person name="Brettin T."/>
            <person name="Fiebig A."/>
            <person name="Rohde M."/>
            <person name="Abt B."/>
            <person name="Goker M."/>
            <person name="Detter J.C."/>
            <person name="Woyke T."/>
            <person name="Bristow J."/>
            <person name="Eisen J.A."/>
            <person name="Markowitz V."/>
            <person name="Hugenholtz P."/>
            <person name="Kyrpides N.C."/>
            <person name="Klenk H.P."/>
            <person name="Lapidus A."/>
        </authorList>
    </citation>
    <scope>NUCLEOTIDE SEQUENCE [LARGE SCALE GENOMIC DNA]</scope>
    <source>
        <strain evidence="4">DSM 44963</strain>
    </source>
</reference>
<sequence>MSKDQSERRTYRRSPGRQYDSEFDPLRSRTGASRSGQLNSNGARQSGRLSSPSDSRSGSLHTQRPDPRRTRQLLRQQIISSKASGTEEGDDELRELETDELEQRMRRTSGVISSNIANNASASRSPNRTHNLSSQAPYLPAAHDLYLDEDNEWEQAELDEVIDDEYEDDPLDGRLGYASPGPGIARSAQLQPRRSVMYNDVYEPRAPSGRLAPPLPPEEEYDEPYEEYDDEGYEEIDEREARRQKKRNKKVSRRGILIGLGAAAVATAGVTAYELGPKIPQAISDTGSNIEHQIQDAFNKGMAQGAENARKEFITALDNLEGFTLQGAIEAAKLTRVAYDVFVAPIVQFGSTVATDFLKAMLSALKTARGLLAGVYQDNATLQAIQKVLESWVSQVQNMPKQLTAVTQTDLDGAQAYLRALQRKIDDEKAKLNNPQPSPTVPASPQATPKAKQ</sequence>
<name>D6TP63_KTERA</name>
<organism evidence="3 4">
    <name type="scientific">Ktedonobacter racemifer DSM 44963</name>
    <dbReference type="NCBI Taxonomy" id="485913"/>
    <lineage>
        <taxon>Bacteria</taxon>
        <taxon>Bacillati</taxon>
        <taxon>Chloroflexota</taxon>
        <taxon>Ktedonobacteria</taxon>
        <taxon>Ktedonobacterales</taxon>
        <taxon>Ktedonobacteraceae</taxon>
        <taxon>Ktedonobacter</taxon>
    </lineage>
</organism>
<evidence type="ECO:0000256" key="2">
    <source>
        <dbReference type="SAM" id="Phobius"/>
    </source>
</evidence>
<keyword evidence="2" id="KW-1133">Transmembrane helix</keyword>
<gene>
    <name evidence="3" type="ORF">Krac_8751</name>
</gene>
<feature type="compositionally biased region" description="Low complexity" evidence="1">
    <location>
        <begin position="46"/>
        <end position="62"/>
    </location>
</feature>
<dbReference type="InParanoid" id="D6TP63"/>
<dbReference type="EMBL" id="ADVG01000002">
    <property type="protein sequence ID" value="EFH87419.1"/>
    <property type="molecule type" value="Genomic_DNA"/>
</dbReference>
<keyword evidence="2" id="KW-0472">Membrane</keyword>